<dbReference type="AlphaFoldDB" id="A0A7Z7AXF4"/>
<keyword evidence="1" id="KW-0472">Membrane</keyword>
<evidence type="ECO:0000256" key="1">
    <source>
        <dbReference type="SAM" id="Phobius"/>
    </source>
</evidence>
<evidence type="ECO:0000313" key="2">
    <source>
        <dbReference type="EMBL" id="SDG02270.1"/>
    </source>
</evidence>
<comment type="caution">
    <text evidence="2">The sequence shown here is derived from an EMBL/GenBank/DDBJ whole genome shotgun (WGS) entry which is preliminary data.</text>
</comment>
<evidence type="ECO:0000313" key="3">
    <source>
        <dbReference type="Proteomes" id="UP000199259"/>
    </source>
</evidence>
<name>A0A7Z7AXF4_9EURY</name>
<organism evidence="2 3">
    <name type="scientific">Methanolobus vulcani</name>
    <dbReference type="NCBI Taxonomy" id="38026"/>
    <lineage>
        <taxon>Archaea</taxon>
        <taxon>Methanobacteriati</taxon>
        <taxon>Methanobacteriota</taxon>
        <taxon>Stenosarchaea group</taxon>
        <taxon>Methanomicrobia</taxon>
        <taxon>Methanosarcinales</taxon>
        <taxon>Methanosarcinaceae</taxon>
        <taxon>Methanolobus</taxon>
    </lineage>
</organism>
<feature type="transmembrane region" description="Helical" evidence="1">
    <location>
        <begin position="23"/>
        <end position="43"/>
    </location>
</feature>
<dbReference type="Proteomes" id="UP000199259">
    <property type="component" value="Unassembled WGS sequence"/>
</dbReference>
<keyword evidence="3" id="KW-1185">Reference proteome</keyword>
<sequence>MSFSEWIDRQINRHFGNYIPTKIMTFSALLVIFSTIGFNTNIYAYYTGLTVENKISFVFIVLVVLLILMFVYLNDKIDQLNILVSKDSDCVTSEENNISKNDNKKNL</sequence>
<accession>A0A7Z7AXF4</accession>
<feature type="transmembrane region" description="Helical" evidence="1">
    <location>
        <begin position="55"/>
        <end position="73"/>
    </location>
</feature>
<dbReference type="EMBL" id="FNCA01000006">
    <property type="protein sequence ID" value="SDG02270.1"/>
    <property type="molecule type" value="Genomic_DNA"/>
</dbReference>
<dbReference type="RefSeq" id="WP_091710261.1">
    <property type="nucleotide sequence ID" value="NZ_FNCA01000006.1"/>
</dbReference>
<gene>
    <name evidence="2" type="ORF">SAMN04488589_1947</name>
</gene>
<protein>
    <submittedName>
        <fullName evidence="2">Uncharacterized protein</fullName>
    </submittedName>
</protein>
<keyword evidence="1" id="KW-1133">Transmembrane helix</keyword>
<proteinExistence type="predicted"/>
<reference evidence="2 3" key="1">
    <citation type="submission" date="2016-10" db="EMBL/GenBank/DDBJ databases">
        <authorList>
            <person name="Varghese N."/>
            <person name="Submissions S."/>
        </authorList>
    </citation>
    <scope>NUCLEOTIDE SEQUENCE [LARGE SCALE GENOMIC DNA]</scope>
    <source>
        <strain evidence="2 3">PL 12/M</strain>
    </source>
</reference>
<keyword evidence="1" id="KW-0812">Transmembrane</keyword>